<dbReference type="AlphaFoldDB" id="A0A0F9F5P1"/>
<name>A0A0F9F5P1_9ZZZZ</name>
<evidence type="ECO:0000256" key="2">
    <source>
        <dbReference type="ARBA" id="ARBA00022679"/>
    </source>
</evidence>
<accession>A0A0F9F5P1</accession>
<sequence>DIGALSYYMPRAGDFSDDGKVWRGGYGPRLFRWNEQPDVAWGGINQMQGVIDTFKKDRATRQAVIQIWDPDQDGPEDESKDKPCTNYLHFMARDGKLDLMVVMRSNDLLWGFSSINVFEWTFLQELLANILYFEVGKYYHVVDSLHIYLNHVGRLVDIINTPQFDIYLDARVKPTRIIHRDLELFCNDIKIFTSYIDRVNKGEKEGSRKFDLIVGGDPWLHSAYIALLIFKDIKENKIDIAIDRLPSMVAEDMFVVTMEYLSRHATIHNDSDIAKRFHDLLKGWFKTQDSVAGEFILSGIT</sequence>
<reference evidence="4" key="1">
    <citation type="journal article" date="2015" name="Nature">
        <title>Complex archaea that bridge the gap between prokaryotes and eukaryotes.</title>
        <authorList>
            <person name="Spang A."/>
            <person name="Saw J.H."/>
            <person name="Jorgensen S.L."/>
            <person name="Zaremba-Niedzwiedzka K."/>
            <person name="Martijn J."/>
            <person name="Lind A.E."/>
            <person name="van Eijk R."/>
            <person name="Schleper C."/>
            <person name="Guy L."/>
            <person name="Ettema T.J."/>
        </authorList>
    </citation>
    <scope>NUCLEOTIDE SEQUENCE</scope>
</reference>
<dbReference type="InterPro" id="IPR036926">
    <property type="entry name" value="Thymidate_synth/dCMP_Mease_sf"/>
</dbReference>
<dbReference type="EMBL" id="LAZR01034052">
    <property type="protein sequence ID" value="KKL46377.1"/>
    <property type="molecule type" value="Genomic_DNA"/>
</dbReference>
<dbReference type="SUPFAM" id="SSF55831">
    <property type="entry name" value="Thymidylate synthase/dCMP hydroxymethylase"/>
    <property type="match status" value="1"/>
</dbReference>
<organism evidence="4">
    <name type="scientific">marine sediment metagenome</name>
    <dbReference type="NCBI Taxonomy" id="412755"/>
    <lineage>
        <taxon>unclassified sequences</taxon>
        <taxon>metagenomes</taxon>
        <taxon>ecological metagenomes</taxon>
    </lineage>
</organism>
<dbReference type="GO" id="GO:0004799">
    <property type="term" value="F:thymidylate synthase activity"/>
    <property type="evidence" value="ECO:0007669"/>
    <property type="project" value="TreeGrafter"/>
</dbReference>
<dbReference type="InterPro" id="IPR045097">
    <property type="entry name" value="Thymidate_synth/dCMP_Mease"/>
</dbReference>
<dbReference type="InterPro" id="IPR023451">
    <property type="entry name" value="Thymidate_synth/dCMP_Mease_dom"/>
</dbReference>
<keyword evidence="1" id="KW-0489">Methyltransferase</keyword>
<dbReference type="GO" id="GO:0005829">
    <property type="term" value="C:cytosol"/>
    <property type="evidence" value="ECO:0007669"/>
    <property type="project" value="TreeGrafter"/>
</dbReference>
<dbReference type="Pfam" id="PF00303">
    <property type="entry name" value="Thymidylat_synt"/>
    <property type="match status" value="1"/>
</dbReference>
<dbReference type="GO" id="GO:0032259">
    <property type="term" value="P:methylation"/>
    <property type="evidence" value="ECO:0007669"/>
    <property type="project" value="UniProtKB-KW"/>
</dbReference>
<gene>
    <name evidence="4" type="ORF">LCGC14_2346140</name>
</gene>
<evidence type="ECO:0000313" key="4">
    <source>
        <dbReference type="EMBL" id="KKL46377.1"/>
    </source>
</evidence>
<proteinExistence type="predicted"/>
<keyword evidence="2" id="KW-0808">Transferase</keyword>
<evidence type="ECO:0000256" key="1">
    <source>
        <dbReference type="ARBA" id="ARBA00022603"/>
    </source>
</evidence>
<comment type="caution">
    <text evidence="4">The sequence shown here is derived from an EMBL/GenBank/DDBJ whole genome shotgun (WGS) entry which is preliminary data.</text>
</comment>
<dbReference type="Gene3D" id="3.30.572.10">
    <property type="entry name" value="Thymidylate synthase/dCMP hydroxymethylase domain"/>
    <property type="match status" value="1"/>
</dbReference>
<feature type="domain" description="Thymidylate synthase/dCMP hydroxymethylase" evidence="3">
    <location>
        <begin position="26"/>
        <end position="160"/>
    </location>
</feature>
<dbReference type="GO" id="GO:0006231">
    <property type="term" value="P:dTMP biosynthetic process"/>
    <property type="evidence" value="ECO:0007669"/>
    <property type="project" value="TreeGrafter"/>
</dbReference>
<protein>
    <recommendedName>
        <fullName evidence="3">Thymidylate synthase/dCMP hydroxymethylase domain-containing protein</fullName>
    </recommendedName>
</protein>
<evidence type="ECO:0000259" key="3">
    <source>
        <dbReference type="Pfam" id="PF00303"/>
    </source>
</evidence>
<feature type="non-terminal residue" evidence="4">
    <location>
        <position position="1"/>
    </location>
</feature>
<dbReference type="PANTHER" id="PTHR11548:SF9">
    <property type="entry name" value="THYMIDYLATE SYNTHASE"/>
    <property type="match status" value="1"/>
</dbReference>
<dbReference type="PANTHER" id="PTHR11548">
    <property type="entry name" value="THYMIDYLATE SYNTHASE 1"/>
    <property type="match status" value="1"/>
</dbReference>